<evidence type="ECO:0000313" key="1">
    <source>
        <dbReference type="EMBL" id="POG70993.1"/>
    </source>
</evidence>
<protein>
    <submittedName>
        <fullName evidence="1">Uncharacterized protein</fullName>
    </submittedName>
</protein>
<gene>
    <name evidence="1" type="ORF">GLOIN_2v1610554</name>
</gene>
<organism evidence="1 2">
    <name type="scientific">Rhizophagus irregularis (strain DAOM 181602 / DAOM 197198 / MUCL 43194)</name>
    <name type="common">Arbuscular mycorrhizal fungus</name>
    <name type="synonym">Glomus intraradices</name>
    <dbReference type="NCBI Taxonomy" id="747089"/>
    <lineage>
        <taxon>Eukaryota</taxon>
        <taxon>Fungi</taxon>
        <taxon>Fungi incertae sedis</taxon>
        <taxon>Mucoromycota</taxon>
        <taxon>Glomeromycotina</taxon>
        <taxon>Glomeromycetes</taxon>
        <taxon>Glomerales</taxon>
        <taxon>Glomeraceae</taxon>
        <taxon>Rhizophagus</taxon>
    </lineage>
</organism>
<sequence length="56" mass="6486">MLSTIVMAIPNSLIHGHVLSHKDYTKIFSSELIQHFFIIFNKSLKLLHPTEVRIII</sequence>
<dbReference type="Proteomes" id="UP000018888">
    <property type="component" value="Unassembled WGS sequence"/>
</dbReference>
<proteinExistence type="predicted"/>
<comment type="caution">
    <text evidence="1">The sequence shown here is derived from an EMBL/GenBank/DDBJ whole genome shotgun (WGS) entry which is preliminary data.</text>
</comment>
<reference evidence="1 2" key="2">
    <citation type="journal article" date="2018" name="New Phytol.">
        <title>High intraspecific genome diversity in the model arbuscular mycorrhizal symbiont Rhizophagus irregularis.</title>
        <authorList>
            <person name="Chen E.C.H."/>
            <person name="Morin E."/>
            <person name="Beaudet D."/>
            <person name="Noel J."/>
            <person name="Yildirir G."/>
            <person name="Ndikumana S."/>
            <person name="Charron P."/>
            <person name="St-Onge C."/>
            <person name="Giorgi J."/>
            <person name="Kruger M."/>
            <person name="Marton T."/>
            <person name="Ropars J."/>
            <person name="Grigoriev I.V."/>
            <person name="Hainaut M."/>
            <person name="Henrissat B."/>
            <person name="Roux C."/>
            <person name="Martin F."/>
            <person name="Corradi N."/>
        </authorList>
    </citation>
    <scope>NUCLEOTIDE SEQUENCE [LARGE SCALE GENOMIC DNA]</scope>
    <source>
        <strain evidence="1 2">DAOM 197198</strain>
    </source>
</reference>
<evidence type="ECO:0000313" key="2">
    <source>
        <dbReference type="Proteomes" id="UP000018888"/>
    </source>
</evidence>
<keyword evidence="2" id="KW-1185">Reference proteome</keyword>
<dbReference type="AlphaFoldDB" id="A0A2P4Q026"/>
<reference evidence="1 2" key="1">
    <citation type="journal article" date="2013" name="Proc. Natl. Acad. Sci. U.S.A.">
        <title>Genome of an arbuscular mycorrhizal fungus provides insight into the oldest plant symbiosis.</title>
        <authorList>
            <person name="Tisserant E."/>
            <person name="Malbreil M."/>
            <person name="Kuo A."/>
            <person name="Kohler A."/>
            <person name="Symeonidi A."/>
            <person name="Balestrini R."/>
            <person name="Charron P."/>
            <person name="Duensing N."/>
            <person name="Frei Dit Frey N."/>
            <person name="Gianinazzi-Pearson V."/>
            <person name="Gilbert L.B."/>
            <person name="Handa Y."/>
            <person name="Herr J.R."/>
            <person name="Hijri M."/>
            <person name="Koul R."/>
            <person name="Kawaguchi M."/>
            <person name="Krajinski F."/>
            <person name="Lammers P.J."/>
            <person name="Masclaux F.G."/>
            <person name="Murat C."/>
            <person name="Morin E."/>
            <person name="Ndikumana S."/>
            <person name="Pagni M."/>
            <person name="Petitpierre D."/>
            <person name="Requena N."/>
            <person name="Rosikiewicz P."/>
            <person name="Riley R."/>
            <person name="Saito K."/>
            <person name="San Clemente H."/>
            <person name="Shapiro H."/>
            <person name="van Tuinen D."/>
            <person name="Becard G."/>
            <person name="Bonfante P."/>
            <person name="Paszkowski U."/>
            <person name="Shachar-Hill Y.Y."/>
            <person name="Tuskan G.A."/>
            <person name="Young P.W."/>
            <person name="Sanders I.R."/>
            <person name="Henrissat B."/>
            <person name="Rensing S.A."/>
            <person name="Grigoriev I.V."/>
            <person name="Corradi N."/>
            <person name="Roux C."/>
            <person name="Martin F."/>
        </authorList>
    </citation>
    <scope>NUCLEOTIDE SEQUENCE [LARGE SCALE GENOMIC DNA]</scope>
    <source>
        <strain evidence="1 2">DAOM 197198</strain>
    </source>
</reference>
<name>A0A2P4Q026_RHIID</name>
<dbReference type="EMBL" id="AUPC02000113">
    <property type="protein sequence ID" value="POG70993.1"/>
    <property type="molecule type" value="Genomic_DNA"/>
</dbReference>
<accession>A0A2P4Q026</accession>